<reference evidence="3 4" key="1">
    <citation type="submission" date="2020-08" db="EMBL/GenBank/DDBJ databases">
        <title>Genomic Encyclopedia of Type Strains, Phase IV (KMG-IV): sequencing the most valuable type-strain genomes for metagenomic binning, comparative biology and taxonomic classification.</title>
        <authorList>
            <person name="Goeker M."/>
        </authorList>
    </citation>
    <scope>NUCLEOTIDE SEQUENCE [LARGE SCALE GENOMIC DNA]</scope>
    <source>
        <strain evidence="3 4">DSM 102044</strain>
    </source>
</reference>
<organism evidence="3 4">
    <name type="scientific">Algoriphagus iocasae</name>
    <dbReference type="NCBI Taxonomy" id="1836499"/>
    <lineage>
        <taxon>Bacteria</taxon>
        <taxon>Pseudomonadati</taxon>
        <taxon>Bacteroidota</taxon>
        <taxon>Cytophagia</taxon>
        <taxon>Cytophagales</taxon>
        <taxon>Cyclobacteriaceae</taxon>
        <taxon>Algoriphagus</taxon>
    </lineage>
</organism>
<evidence type="ECO:0000259" key="2">
    <source>
        <dbReference type="Pfam" id="PF16411"/>
    </source>
</evidence>
<evidence type="ECO:0008006" key="5">
    <source>
        <dbReference type="Google" id="ProtNLM"/>
    </source>
</evidence>
<dbReference type="GO" id="GO:2001070">
    <property type="term" value="F:starch binding"/>
    <property type="evidence" value="ECO:0007669"/>
    <property type="project" value="InterPro"/>
</dbReference>
<sequence length="347" mass="37812">MKTLRQIAWGLAIIPLLLACEKYEAPPIISQTGSFLTDPSNGSSLVLNADDPEELISFSVSPADFGMQGEVTYYLEMDLPGAGFMDAVELGFSKTSVIEVQTEKLNDELIAKGLPLGAASEVEFRVKSTISQPLMPIYGETVSLMVTPYDTFVAFPLMYVPGDYQGWNPGNLNTTLKSVGFNKTFTGFVHILGGSGEFKFTEEPDWVDGKNYGDTGADGKLDAESDATNIKVTKFGTFEVTVDLAAKTYTLSDPKLWGIIGDATDGGWDKETPMNFNKDLNVLTITTDLKAGEMKFRANQSWDFNLGAKEGVLIKDGDNIRVEEAGNYTVTLNFNVPGEVTYTLTKN</sequence>
<accession>A0A841MJ44</accession>
<comment type="caution">
    <text evidence="3">The sequence shown here is derived from an EMBL/GenBank/DDBJ whole genome shotgun (WGS) entry which is preliminary data.</text>
</comment>
<dbReference type="Pfam" id="PF14292">
    <property type="entry name" value="SusE"/>
    <property type="match status" value="1"/>
</dbReference>
<name>A0A841MJ44_9BACT</name>
<dbReference type="InterPro" id="IPR032187">
    <property type="entry name" value="SusF/SusE-like_C"/>
</dbReference>
<evidence type="ECO:0000259" key="1">
    <source>
        <dbReference type="Pfam" id="PF14292"/>
    </source>
</evidence>
<feature type="domain" description="SusE outer membrane protein" evidence="1">
    <location>
        <begin position="26"/>
        <end position="127"/>
    </location>
</feature>
<protein>
    <recommendedName>
        <fullName evidence="5">SusE outer membrane protein domain-containing protein</fullName>
    </recommendedName>
</protein>
<dbReference type="RefSeq" id="WP_184493712.1">
    <property type="nucleotide sequence ID" value="NZ_JACIJO010000001.1"/>
</dbReference>
<proteinExistence type="predicted"/>
<dbReference type="InterPro" id="IPR025970">
    <property type="entry name" value="SusE"/>
</dbReference>
<dbReference type="CDD" id="cd12956">
    <property type="entry name" value="CBM_SusE-F_like"/>
    <property type="match status" value="1"/>
</dbReference>
<evidence type="ECO:0000313" key="3">
    <source>
        <dbReference type="EMBL" id="MBB6325457.1"/>
    </source>
</evidence>
<dbReference type="EMBL" id="JACIJO010000001">
    <property type="protein sequence ID" value="MBB6325457.1"/>
    <property type="molecule type" value="Genomic_DNA"/>
</dbReference>
<keyword evidence="4" id="KW-1185">Reference proteome</keyword>
<dbReference type="CDD" id="cd12967">
    <property type="entry name" value="CBM_SusE-F_like_u1"/>
    <property type="match status" value="1"/>
</dbReference>
<dbReference type="PROSITE" id="PS51257">
    <property type="entry name" value="PROKAR_LIPOPROTEIN"/>
    <property type="match status" value="1"/>
</dbReference>
<dbReference type="Proteomes" id="UP000588604">
    <property type="component" value="Unassembled WGS sequence"/>
</dbReference>
<dbReference type="Gene3D" id="2.60.40.3620">
    <property type="match status" value="2"/>
</dbReference>
<gene>
    <name evidence="3" type="ORF">FHS59_001072</name>
</gene>
<dbReference type="AlphaFoldDB" id="A0A841MJ44"/>
<dbReference type="GO" id="GO:0019867">
    <property type="term" value="C:outer membrane"/>
    <property type="evidence" value="ECO:0007669"/>
    <property type="project" value="InterPro"/>
</dbReference>
<dbReference type="Pfam" id="PF16411">
    <property type="entry name" value="SusF_SusE"/>
    <property type="match status" value="1"/>
</dbReference>
<feature type="domain" description="Outer membrane protein SusF/SusE-like C-terminal" evidence="2">
    <location>
        <begin position="259"/>
        <end position="340"/>
    </location>
</feature>
<evidence type="ECO:0000313" key="4">
    <source>
        <dbReference type="Proteomes" id="UP000588604"/>
    </source>
</evidence>